<reference evidence="1 2" key="1">
    <citation type="journal article" date="2020" name="Cell">
        <title>Large-Scale Comparative Analyses of Tick Genomes Elucidate Their Genetic Diversity and Vector Capacities.</title>
        <authorList>
            <consortium name="Tick Genome and Microbiome Consortium (TIGMIC)"/>
            <person name="Jia N."/>
            <person name="Wang J."/>
            <person name="Shi W."/>
            <person name="Du L."/>
            <person name="Sun Y."/>
            <person name="Zhan W."/>
            <person name="Jiang J.F."/>
            <person name="Wang Q."/>
            <person name="Zhang B."/>
            <person name="Ji P."/>
            <person name="Bell-Sakyi L."/>
            <person name="Cui X.M."/>
            <person name="Yuan T.T."/>
            <person name="Jiang B.G."/>
            <person name="Yang W.F."/>
            <person name="Lam T.T."/>
            <person name="Chang Q.C."/>
            <person name="Ding S.J."/>
            <person name="Wang X.J."/>
            <person name="Zhu J.G."/>
            <person name="Ruan X.D."/>
            <person name="Zhao L."/>
            <person name="Wei J.T."/>
            <person name="Ye R.Z."/>
            <person name="Que T.C."/>
            <person name="Du C.H."/>
            <person name="Zhou Y.H."/>
            <person name="Cheng J.X."/>
            <person name="Dai P.F."/>
            <person name="Guo W.B."/>
            <person name="Han X.H."/>
            <person name="Huang E.J."/>
            <person name="Li L.F."/>
            <person name="Wei W."/>
            <person name="Gao Y.C."/>
            <person name="Liu J.Z."/>
            <person name="Shao H.Z."/>
            <person name="Wang X."/>
            <person name="Wang C.C."/>
            <person name="Yang T.C."/>
            <person name="Huo Q.B."/>
            <person name="Li W."/>
            <person name="Chen H.Y."/>
            <person name="Chen S.E."/>
            <person name="Zhou L.G."/>
            <person name="Ni X.B."/>
            <person name="Tian J.H."/>
            <person name="Sheng Y."/>
            <person name="Liu T."/>
            <person name="Pan Y.S."/>
            <person name="Xia L.Y."/>
            <person name="Li J."/>
            <person name="Zhao F."/>
            <person name="Cao W.C."/>
        </authorList>
    </citation>
    <scope>NUCLEOTIDE SEQUENCE [LARGE SCALE GENOMIC DNA]</scope>
    <source>
        <strain evidence="1">Iper-2018</strain>
    </source>
</reference>
<organism evidence="1 2">
    <name type="scientific">Ixodes persulcatus</name>
    <name type="common">Taiga tick</name>
    <dbReference type="NCBI Taxonomy" id="34615"/>
    <lineage>
        <taxon>Eukaryota</taxon>
        <taxon>Metazoa</taxon>
        <taxon>Ecdysozoa</taxon>
        <taxon>Arthropoda</taxon>
        <taxon>Chelicerata</taxon>
        <taxon>Arachnida</taxon>
        <taxon>Acari</taxon>
        <taxon>Parasitiformes</taxon>
        <taxon>Ixodida</taxon>
        <taxon>Ixodoidea</taxon>
        <taxon>Ixodidae</taxon>
        <taxon>Ixodinae</taxon>
        <taxon>Ixodes</taxon>
    </lineage>
</organism>
<dbReference type="EMBL" id="JABSTQ010009400">
    <property type="protein sequence ID" value="KAG0429585.1"/>
    <property type="molecule type" value="Genomic_DNA"/>
</dbReference>
<sequence length="171" mass="19319">MRSYWLIQSSMFSWVSPRKEAADYATAVYKCDKATKTTRLTTDSEQDGTSSSSDDDDIGDCTDIPEFPSIREVLKLRAEVAGLHEIIEDLQRRIGQQQAAPIGASRTSNHFPLRSREELDALEASLIDEEHRSDLREYHLYAMGWLKHACQRINQKQNKAGTSRDVFGAAP</sequence>
<gene>
    <name evidence="1" type="ORF">HPB47_023515</name>
</gene>
<protein>
    <submittedName>
        <fullName evidence="1">Uncharacterized protein</fullName>
    </submittedName>
</protein>
<evidence type="ECO:0000313" key="1">
    <source>
        <dbReference type="EMBL" id="KAG0429585.1"/>
    </source>
</evidence>
<evidence type="ECO:0000313" key="2">
    <source>
        <dbReference type="Proteomes" id="UP000805193"/>
    </source>
</evidence>
<accession>A0AC60Q6U2</accession>
<comment type="caution">
    <text evidence="1">The sequence shown here is derived from an EMBL/GenBank/DDBJ whole genome shotgun (WGS) entry which is preliminary data.</text>
</comment>
<dbReference type="Proteomes" id="UP000805193">
    <property type="component" value="Unassembled WGS sequence"/>
</dbReference>
<proteinExistence type="predicted"/>
<keyword evidence="2" id="KW-1185">Reference proteome</keyword>
<name>A0AC60Q6U2_IXOPE</name>